<comment type="similarity">
    <text evidence="2">Belongs to the diacylglycerol/lipid kinase family.</text>
</comment>
<dbReference type="InterPro" id="IPR045540">
    <property type="entry name" value="YegS/DAGK_C"/>
</dbReference>
<proteinExistence type="inferred from homology"/>
<evidence type="ECO:0000256" key="8">
    <source>
        <dbReference type="ARBA" id="ARBA00023264"/>
    </source>
</evidence>
<dbReference type="InterPro" id="IPR016064">
    <property type="entry name" value="NAD/diacylglycerol_kinase_sf"/>
</dbReference>
<dbReference type="Gene3D" id="3.40.50.10330">
    <property type="entry name" value="Probable inorganic polyphosphate/atp-NAD kinase, domain 1"/>
    <property type="match status" value="1"/>
</dbReference>
<organism evidence="10 11">
    <name type="scientific">Kineosporia succinea</name>
    <dbReference type="NCBI Taxonomy" id="84632"/>
    <lineage>
        <taxon>Bacteria</taxon>
        <taxon>Bacillati</taxon>
        <taxon>Actinomycetota</taxon>
        <taxon>Actinomycetes</taxon>
        <taxon>Kineosporiales</taxon>
        <taxon>Kineosporiaceae</taxon>
        <taxon>Kineosporia</taxon>
    </lineage>
</organism>
<evidence type="ECO:0000256" key="7">
    <source>
        <dbReference type="ARBA" id="ARBA00023209"/>
    </source>
</evidence>
<comment type="caution">
    <text evidence="10">The sequence shown here is derived from an EMBL/GenBank/DDBJ whole genome shotgun (WGS) entry which is preliminary data.</text>
</comment>
<evidence type="ECO:0000313" key="10">
    <source>
        <dbReference type="EMBL" id="MDP9828745.1"/>
    </source>
</evidence>
<dbReference type="EMBL" id="JAUSQZ010000001">
    <property type="protein sequence ID" value="MDP9828745.1"/>
    <property type="molecule type" value="Genomic_DNA"/>
</dbReference>
<dbReference type="Pfam" id="PF19279">
    <property type="entry name" value="YegS_C"/>
    <property type="match status" value="1"/>
</dbReference>
<evidence type="ECO:0000259" key="9">
    <source>
        <dbReference type="PROSITE" id="PS50146"/>
    </source>
</evidence>
<protein>
    <submittedName>
        <fullName evidence="10">Diacylglycerol kinase (ATP)</fullName>
        <ecNumber evidence="10">2.7.1.107</ecNumber>
    </submittedName>
</protein>
<dbReference type="PANTHER" id="PTHR12358">
    <property type="entry name" value="SPHINGOSINE KINASE"/>
    <property type="match status" value="1"/>
</dbReference>
<name>A0ABT9P7R4_9ACTN</name>
<dbReference type="PANTHER" id="PTHR12358:SF106">
    <property type="entry name" value="LIPID KINASE YEGS"/>
    <property type="match status" value="1"/>
</dbReference>
<sequence length="277" mass="29305">MLAATTLRRAGLTVLEVGGDDAAGLRRAVAAALVPAPDALVVVGGDGMVNLGLNLVAGTPIPLGVVAAGTGNDIARELGLPVRDAERAAQSVVHHLHRPVLRDAARVTTSSGETRWFMGVLAAGLDAAVNERANRAPGLGRARYLLAALRELPTFKARDYRLHLDGEPERRTSLLLTAANCAAYGGGMRICPDARPDDGLLDVLTVDPMHPSRLLALLPRLYRGTHVHHEKVAVRRVRRLRIDAPGLVAYADGERIGPLPVECEAVPGAVRVLAPDH</sequence>
<reference evidence="10 11" key="1">
    <citation type="submission" date="2023-07" db="EMBL/GenBank/DDBJ databases">
        <title>Sequencing the genomes of 1000 actinobacteria strains.</title>
        <authorList>
            <person name="Klenk H.-P."/>
        </authorList>
    </citation>
    <scope>NUCLEOTIDE SEQUENCE [LARGE SCALE GENOMIC DNA]</scope>
    <source>
        <strain evidence="10 11">DSM 44388</strain>
    </source>
</reference>
<evidence type="ECO:0000256" key="2">
    <source>
        <dbReference type="ARBA" id="ARBA00005983"/>
    </source>
</evidence>
<dbReference type="InterPro" id="IPR001206">
    <property type="entry name" value="Diacylglycerol_kinase_cat_dom"/>
</dbReference>
<evidence type="ECO:0000256" key="3">
    <source>
        <dbReference type="ARBA" id="ARBA00022679"/>
    </source>
</evidence>
<evidence type="ECO:0000313" key="11">
    <source>
        <dbReference type="Proteomes" id="UP001235712"/>
    </source>
</evidence>
<dbReference type="Pfam" id="PF00781">
    <property type="entry name" value="DAGK_cat"/>
    <property type="match status" value="1"/>
</dbReference>
<dbReference type="Gene3D" id="2.60.200.40">
    <property type="match status" value="1"/>
</dbReference>
<evidence type="ECO:0000256" key="4">
    <source>
        <dbReference type="ARBA" id="ARBA00022741"/>
    </source>
</evidence>
<evidence type="ECO:0000256" key="5">
    <source>
        <dbReference type="ARBA" id="ARBA00022777"/>
    </source>
</evidence>
<dbReference type="GO" id="GO:0004143">
    <property type="term" value="F:ATP-dependent diacylglycerol kinase activity"/>
    <property type="evidence" value="ECO:0007669"/>
    <property type="project" value="UniProtKB-EC"/>
</dbReference>
<gene>
    <name evidence="10" type="ORF">J2S57_004494</name>
</gene>
<dbReference type="InterPro" id="IPR050187">
    <property type="entry name" value="Lipid_Phosphate_FormReg"/>
</dbReference>
<keyword evidence="11" id="KW-1185">Reference proteome</keyword>
<evidence type="ECO:0000256" key="6">
    <source>
        <dbReference type="ARBA" id="ARBA00022840"/>
    </source>
</evidence>
<dbReference type="EC" id="2.7.1.107" evidence="10"/>
<accession>A0ABT9P7R4</accession>
<keyword evidence="5 10" id="KW-0418">Kinase</keyword>
<keyword evidence="8" id="KW-1208">Phospholipid metabolism</keyword>
<keyword evidence="3 10" id="KW-0808">Transferase</keyword>
<keyword evidence="7" id="KW-0444">Lipid biosynthesis</keyword>
<dbReference type="PROSITE" id="PS50146">
    <property type="entry name" value="DAGK"/>
    <property type="match status" value="1"/>
</dbReference>
<keyword evidence="7" id="KW-0443">Lipid metabolism</keyword>
<keyword evidence="4" id="KW-0547">Nucleotide-binding</keyword>
<dbReference type="SUPFAM" id="SSF111331">
    <property type="entry name" value="NAD kinase/diacylglycerol kinase-like"/>
    <property type="match status" value="1"/>
</dbReference>
<comment type="cofactor">
    <cofactor evidence="1">
        <name>Mg(2+)</name>
        <dbReference type="ChEBI" id="CHEBI:18420"/>
    </cofactor>
</comment>
<evidence type="ECO:0000256" key="1">
    <source>
        <dbReference type="ARBA" id="ARBA00001946"/>
    </source>
</evidence>
<keyword evidence="6" id="KW-0067">ATP-binding</keyword>
<dbReference type="Proteomes" id="UP001235712">
    <property type="component" value="Unassembled WGS sequence"/>
</dbReference>
<keyword evidence="7" id="KW-0594">Phospholipid biosynthesis</keyword>
<feature type="domain" description="DAGKc" evidence="9">
    <location>
        <begin position="1"/>
        <end position="111"/>
    </location>
</feature>
<dbReference type="InterPro" id="IPR017438">
    <property type="entry name" value="ATP-NAD_kinase_N"/>
</dbReference>